<dbReference type="InterPro" id="IPR027417">
    <property type="entry name" value="P-loop_NTPase"/>
</dbReference>
<dbReference type="GO" id="GO:0003677">
    <property type="term" value="F:DNA binding"/>
    <property type="evidence" value="ECO:0007669"/>
    <property type="project" value="UniProtKB-UniRule"/>
</dbReference>
<dbReference type="InterPro" id="IPR041664">
    <property type="entry name" value="AAA_16"/>
</dbReference>
<keyword evidence="4" id="KW-0804">Transcription</keyword>
<name>A0A8J3BW34_9ACTN</name>
<protein>
    <recommendedName>
        <fullName evidence="6">OmpR/PhoB-type domain-containing protein</fullName>
    </recommendedName>
</protein>
<gene>
    <name evidence="7" type="ORF">GCM10012284_10920</name>
</gene>
<dbReference type="Pfam" id="PF13191">
    <property type="entry name" value="AAA_16"/>
    <property type="match status" value="1"/>
</dbReference>
<dbReference type="EMBL" id="BMMX01000002">
    <property type="protein sequence ID" value="GGK78824.1"/>
    <property type="molecule type" value="Genomic_DNA"/>
</dbReference>
<dbReference type="InterPro" id="IPR051677">
    <property type="entry name" value="AfsR-DnrI-RedD_regulator"/>
</dbReference>
<evidence type="ECO:0000256" key="2">
    <source>
        <dbReference type="ARBA" id="ARBA00023015"/>
    </source>
</evidence>
<dbReference type="Proteomes" id="UP000656042">
    <property type="component" value="Unassembled WGS sequence"/>
</dbReference>
<dbReference type="RefSeq" id="WP_189077985.1">
    <property type="nucleotide sequence ID" value="NZ_BMMX01000002.1"/>
</dbReference>
<proteinExistence type="inferred from homology"/>
<evidence type="ECO:0000256" key="1">
    <source>
        <dbReference type="ARBA" id="ARBA00005820"/>
    </source>
</evidence>
<dbReference type="PANTHER" id="PTHR35807">
    <property type="entry name" value="TRANSCRIPTIONAL REGULATOR REDD-RELATED"/>
    <property type="match status" value="1"/>
</dbReference>
<dbReference type="InterPro" id="IPR036388">
    <property type="entry name" value="WH-like_DNA-bd_sf"/>
</dbReference>
<keyword evidence="3 5" id="KW-0238">DNA-binding</keyword>
<feature type="domain" description="OmpR/PhoB-type" evidence="6">
    <location>
        <begin position="1"/>
        <end position="104"/>
    </location>
</feature>
<dbReference type="CDD" id="cd15831">
    <property type="entry name" value="BTAD"/>
    <property type="match status" value="1"/>
</dbReference>
<dbReference type="Gene3D" id="1.25.40.10">
    <property type="entry name" value="Tetratricopeptide repeat domain"/>
    <property type="match status" value="1"/>
</dbReference>
<comment type="similarity">
    <text evidence="1">Belongs to the AfsR/DnrI/RedD regulatory family.</text>
</comment>
<organism evidence="7 8">
    <name type="scientific">Mangrovihabitans endophyticus</name>
    <dbReference type="NCBI Taxonomy" id="1751298"/>
    <lineage>
        <taxon>Bacteria</taxon>
        <taxon>Bacillati</taxon>
        <taxon>Actinomycetota</taxon>
        <taxon>Actinomycetes</taxon>
        <taxon>Micromonosporales</taxon>
        <taxon>Micromonosporaceae</taxon>
        <taxon>Mangrovihabitans</taxon>
    </lineage>
</organism>
<dbReference type="Gene3D" id="1.10.10.10">
    <property type="entry name" value="Winged helix-like DNA-binding domain superfamily/Winged helix DNA-binding domain"/>
    <property type="match status" value="1"/>
</dbReference>
<accession>A0A8J3BW34</accession>
<dbReference type="InterPro" id="IPR011990">
    <property type="entry name" value="TPR-like_helical_dom_sf"/>
</dbReference>
<dbReference type="GO" id="GO:0006355">
    <property type="term" value="P:regulation of DNA-templated transcription"/>
    <property type="evidence" value="ECO:0007669"/>
    <property type="project" value="InterPro"/>
</dbReference>
<dbReference type="AlphaFoldDB" id="A0A8J3BW34"/>
<evidence type="ECO:0000256" key="3">
    <source>
        <dbReference type="ARBA" id="ARBA00023125"/>
    </source>
</evidence>
<dbReference type="SMART" id="SM00862">
    <property type="entry name" value="Trans_reg_C"/>
    <property type="match status" value="1"/>
</dbReference>
<evidence type="ECO:0000313" key="8">
    <source>
        <dbReference type="Proteomes" id="UP000656042"/>
    </source>
</evidence>
<evidence type="ECO:0000313" key="7">
    <source>
        <dbReference type="EMBL" id="GGK78824.1"/>
    </source>
</evidence>
<dbReference type="SMART" id="SM01043">
    <property type="entry name" value="BTAD"/>
    <property type="match status" value="1"/>
</dbReference>
<dbReference type="SUPFAM" id="SSF52540">
    <property type="entry name" value="P-loop containing nucleoside triphosphate hydrolases"/>
    <property type="match status" value="1"/>
</dbReference>
<reference evidence="7" key="2">
    <citation type="submission" date="2020-09" db="EMBL/GenBank/DDBJ databases">
        <authorList>
            <person name="Sun Q."/>
            <person name="Zhou Y."/>
        </authorList>
    </citation>
    <scope>NUCLEOTIDE SEQUENCE</scope>
    <source>
        <strain evidence="7">CGMCC 4.7299</strain>
    </source>
</reference>
<evidence type="ECO:0000256" key="5">
    <source>
        <dbReference type="PROSITE-ProRule" id="PRU01091"/>
    </source>
</evidence>
<dbReference type="Pfam" id="PF03704">
    <property type="entry name" value="BTAD"/>
    <property type="match status" value="1"/>
</dbReference>
<dbReference type="SUPFAM" id="SSF46894">
    <property type="entry name" value="C-terminal effector domain of the bipartite response regulators"/>
    <property type="match status" value="1"/>
</dbReference>
<dbReference type="InterPro" id="IPR005158">
    <property type="entry name" value="BTAD"/>
</dbReference>
<keyword evidence="2" id="KW-0805">Transcription regulation</keyword>
<dbReference type="SUPFAM" id="SSF48452">
    <property type="entry name" value="TPR-like"/>
    <property type="match status" value="1"/>
</dbReference>
<dbReference type="Pfam" id="PF00486">
    <property type="entry name" value="Trans_reg_C"/>
    <property type="match status" value="1"/>
</dbReference>
<sequence>MGEPEAGLDIRLLGPVRIRLGGAETAGGADRRAAVLSLLALRANQPVTRDELVTAAWGDEPPATALGNIYKFISQLRRMLDPGRDTGAAGEMLSSAAGSYMLSLDEDAVDVRRFEKARDRARLHRAADDQMAELSAVEEALGLWHGEALAGVPGPHAAAQRTRLAELLVVTQQRHAELLLGLGRHNDAIAVLRELAAAYPVQEKFSALLMDALQAAGRDAEALTVYRRTTRMLRRLTGTEPGSLLRDAHRRATGAADAAGRTPLGEQVLVGRKAEVHLLRQAVTDLVAGTGGHLRLEGVPGIGKSAVLTAGLRVGVPAGYRTGWIGCAAEATHSPLDVLIECLAASVTGAEPAWLTRVRQATADRTTLVDVVVEALREGCAEAPLLLVVDDLQWADRQTLQLWPVLQRLTTRLPLLLVSAARPDRTALAGLGWSGVIPLGPLPVDEASAVVTAAVPGTLDESAAQRIVADAGGNPCYLLAGVAAAQQDDDAGPGSVPAAMAVAVTRHLAALDEPTRHVLRAVAFLGEDCDVVELSTATGRSVDALSGPITAARAAGFITASGETITFRHRIVARVLHDSTSTGLRTMLHRSFADRLAAAGVAPHRVVSQLLAASTPLGAEMSAWMARHIEAAIEQSPREAVELLRRAHLQSDLPATDRLYLTASLARLLFRLGQLPTGPAEWVAARTPDAGLEAEMRLLVARASERSGDINRAAEVARWVLGAGRAPEPWMEKFRDLVARLRPQMSGVPTKPHDQTVTGYR</sequence>
<dbReference type="InterPro" id="IPR001867">
    <property type="entry name" value="OmpR/PhoB-type_DNA-bd"/>
</dbReference>
<comment type="caution">
    <text evidence="7">The sequence shown here is derived from an EMBL/GenBank/DDBJ whole genome shotgun (WGS) entry which is preliminary data.</text>
</comment>
<dbReference type="GO" id="GO:0000160">
    <property type="term" value="P:phosphorelay signal transduction system"/>
    <property type="evidence" value="ECO:0007669"/>
    <property type="project" value="InterPro"/>
</dbReference>
<keyword evidence="8" id="KW-1185">Reference proteome</keyword>
<reference evidence="7" key="1">
    <citation type="journal article" date="2014" name="Int. J. Syst. Evol. Microbiol.">
        <title>Complete genome sequence of Corynebacterium casei LMG S-19264T (=DSM 44701T), isolated from a smear-ripened cheese.</title>
        <authorList>
            <consortium name="US DOE Joint Genome Institute (JGI-PGF)"/>
            <person name="Walter F."/>
            <person name="Albersmeier A."/>
            <person name="Kalinowski J."/>
            <person name="Ruckert C."/>
        </authorList>
    </citation>
    <scope>NUCLEOTIDE SEQUENCE</scope>
    <source>
        <strain evidence="7">CGMCC 4.7299</strain>
    </source>
</reference>
<dbReference type="PROSITE" id="PS51755">
    <property type="entry name" value="OMPR_PHOB"/>
    <property type="match status" value="1"/>
</dbReference>
<dbReference type="PANTHER" id="PTHR35807:SF1">
    <property type="entry name" value="TRANSCRIPTIONAL REGULATOR REDD"/>
    <property type="match status" value="1"/>
</dbReference>
<evidence type="ECO:0000256" key="4">
    <source>
        <dbReference type="ARBA" id="ARBA00023163"/>
    </source>
</evidence>
<dbReference type="InterPro" id="IPR016032">
    <property type="entry name" value="Sig_transdc_resp-reg_C-effctor"/>
</dbReference>
<feature type="DNA-binding region" description="OmpR/PhoB-type" evidence="5">
    <location>
        <begin position="1"/>
        <end position="104"/>
    </location>
</feature>
<evidence type="ECO:0000259" key="6">
    <source>
        <dbReference type="PROSITE" id="PS51755"/>
    </source>
</evidence>